<gene>
    <name evidence="11" type="primary">CIR1_2</name>
    <name evidence="11" type="ORF">BGZ65_009219</name>
</gene>
<dbReference type="Proteomes" id="UP000749646">
    <property type="component" value="Unassembled WGS sequence"/>
</dbReference>
<dbReference type="InterPro" id="IPR000679">
    <property type="entry name" value="Znf_GATA"/>
</dbReference>
<dbReference type="SUPFAM" id="SSF57716">
    <property type="entry name" value="Glucocorticoid receptor-like (DNA-binding domain)"/>
    <property type="match status" value="1"/>
</dbReference>
<dbReference type="FunFam" id="3.30.50.10:FF:000007">
    <property type="entry name" value="Nitrogen regulatory AreA, N-terminal"/>
    <property type="match status" value="1"/>
</dbReference>
<evidence type="ECO:0000256" key="2">
    <source>
        <dbReference type="ARBA" id="ARBA00022723"/>
    </source>
</evidence>
<dbReference type="SMART" id="SM00401">
    <property type="entry name" value="ZnF_GATA"/>
    <property type="match status" value="1"/>
</dbReference>
<evidence type="ECO:0000313" key="11">
    <source>
        <dbReference type="EMBL" id="KAF9922966.1"/>
    </source>
</evidence>
<dbReference type="PROSITE" id="PS00344">
    <property type="entry name" value="GATA_ZN_FINGER_1"/>
    <property type="match status" value="1"/>
</dbReference>
<dbReference type="PANTHER" id="PTHR10071">
    <property type="entry name" value="TRANSCRIPTION FACTOR GATA FAMILY MEMBER"/>
    <property type="match status" value="1"/>
</dbReference>
<dbReference type="GO" id="GO:0000981">
    <property type="term" value="F:DNA-binding transcription factor activity, RNA polymerase II-specific"/>
    <property type="evidence" value="ECO:0007669"/>
    <property type="project" value="TreeGrafter"/>
</dbReference>
<feature type="domain" description="GATA-type" evidence="10">
    <location>
        <begin position="62"/>
        <end position="109"/>
    </location>
</feature>
<dbReference type="GO" id="GO:0045944">
    <property type="term" value="P:positive regulation of transcription by RNA polymerase II"/>
    <property type="evidence" value="ECO:0007669"/>
    <property type="project" value="TreeGrafter"/>
</dbReference>
<evidence type="ECO:0000256" key="6">
    <source>
        <dbReference type="ARBA" id="ARBA00023163"/>
    </source>
</evidence>
<dbReference type="GO" id="GO:0005634">
    <property type="term" value="C:nucleus"/>
    <property type="evidence" value="ECO:0007669"/>
    <property type="project" value="UniProtKB-SubCell"/>
</dbReference>
<evidence type="ECO:0000259" key="10">
    <source>
        <dbReference type="PROSITE" id="PS50114"/>
    </source>
</evidence>
<accession>A0A9P6LQG9</accession>
<protein>
    <submittedName>
        <fullName evidence="11">Electron transfer flavoprotein subunit</fullName>
    </submittedName>
</protein>
<keyword evidence="7" id="KW-0539">Nucleus</keyword>
<dbReference type="Gene3D" id="3.30.50.10">
    <property type="entry name" value="Erythroid Transcription Factor GATA-1, subunit A"/>
    <property type="match status" value="1"/>
</dbReference>
<evidence type="ECO:0000313" key="12">
    <source>
        <dbReference type="Proteomes" id="UP000749646"/>
    </source>
</evidence>
<sequence length="174" mass="19025">MHRPKHLQQSMGAHGPGSKSKYGPKSLMGLSPEDASFESLAGSSDSSMAASFSSVPCPQPTCNNCKTTLTPLWRKDDAGEILCNACGLYYKLHHIHRPISLKRNVIRRRSRYENGKSVSGSNARLAHASVNKSQALLQSHAQAQSTLTHAMAQVRPPLHVQAHFQRYAAVPPME</sequence>
<organism evidence="11 12">
    <name type="scientific">Modicella reniformis</name>
    <dbReference type="NCBI Taxonomy" id="1440133"/>
    <lineage>
        <taxon>Eukaryota</taxon>
        <taxon>Fungi</taxon>
        <taxon>Fungi incertae sedis</taxon>
        <taxon>Mucoromycota</taxon>
        <taxon>Mortierellomycotina</taxon>
        <taxon>Mortierellomycetes</taxon>
        <taxon>Mortierellales</taxon>
        <taxon>Mortierellaceae</taxon>
        <taxon>Modicella</taxon>
    </lineage>
</organism>
<evidence type="ECO:0000256" key="7">
    <source>
        <dbReference type="ARBA" id="ARBA00023242"/>
    </source>
</evidence>
<keyword evidence="2" id="KW-0479">Metal-binding</keyword>
<keyword evidence="5" id="KW-0805">Transcription regulation</keyword>
<dbReference type="PRINTS" id="PR00619">
    <property type="entry name" value="GATAZNFINGER"/>
</dbReference>
<comment type="caution">
    <text evidence="11">The sequence shown here is derived from an EMBL/GenBank/DDBJ whole genome shotgun (WGS) entry which is preliminary data.</text>
</comment>
<dbReference type="PANTHER" id="PTHR10071:SF335">
    <property type="entry name" value="IRON-SENSING TRANSCRIPTIONAL REPRESSOR-RELATED"/>
    <property type="match status" value="1"/>
</dbReference>
<dbReference type="OrthoDB" id="515401at2759"/>
<dbReference type="PROSITE" id="PS50114">
    <property type="entry name" value="GATA_ZN_FINGER_2"/>
    <property type="match status" value="1"/>
</dbReference>
<dbReference type="CDD" id="cd00202">
    <property type="entry name" value="ZnF_GATA"/>
    <property type="match status" value="1"/>
</dbReference>
<keyword evidence="6" id="KW-0804">Transcription</keyword>
<dbReference type="GO" id="GO:0008270">
    <property type="term" value="F:zinc ion binding"/>
    <property type="evidence" value="ECO:0007669"/>
    <property type="project" value="UniProtKB-KW"/>
</dbReference>
<evidence type="ECO:0000256" key="8">
    <source>
        <dbReference type="PROSITE-ProRule" id="PRU00094"/>
    </source>
</evidence>
<comment type="subcellular location">
    <subcellularLocation>
        <location evidence="1">Nucleus</location>
    </subcellularLocation>
</comment>
<evidence type="ECO:0000256" key="1">
    <source>
        <dbReference type="ARBA" id="ARBA00004123"/>
    </source>
</evidence>
<dbReference type="AlphaFoldDB" id="A0A9P6LQG9"/>
<dbReference type="GO" id="GO:0000122">
    <property type="term" value="P:negative regulation of transcription by RNA polymerase II"/>
    <property type="evidence" value="ECO:0007669"/>
    <property type="project" value="TreeGrafter"/>
</dbReference>
<evidence type="ECO:0000256" key="3">
    <source>
        <dbReference type="ARBA" id="ARBA00022771"/>
    </source>
</evidence>
<proteinExistence type="predicted"/>
<dbReference type="InterPro" id="IPR039355">
    <property type="entry name" value="Transcription_factor_GATA"/>
</dbReference>
<dbReference type="EMBL" id="JAAAHW010010773">
    <property type="protein sequence ID" value="KAF9922966.1"/>
    <property type="molecule type" value="Genomic_DNA"/>
</dbReference>
<evidence type="ECO:0000256" key="5">
    <source>
        <dbReference type="ARBA" id="ARBA00023015"/>
    </source>
</evidence>
<evidence type="ECO:0000256" key="9">
    <source>
        <dbReference type="SAM" id="MobiDB-lite"/>
    </source>
</evidence>
<name>A0A9P6LQG9_9FUNG</name>
<evidence type="ECO:0000256" key="4">
    <source>
        <dbReference type="ARBA" id="ARBA00022833"/>
    </source>
</evidence>
<keyword evidence="4" id="KW-0862">Zinc</keyword>
<dbReference type="Pfam" id="PF00320">
    <property type="entry name" value="GATA"/>
    <property type="match status" value="1"/>
</dbReference>
<keyword evidence="12" id="KW-1185">Reference proteome</keyword>
<dbReference type="GO" id="GO:0000978">
    <property type="term" value="F:RNA polymerase II cis-regulatory region sequence-specific DNA binding"/>
    <property type="evidence" value="ECO:0007669"/>
    <property type="project" value="TreeGrafter"/>
</dbReference>
<keyword evidence="3 8" id="KW-0863">Zinc-finger</keyword>
<dbReference type="InterPro" id="IPR013088">
    <property type="entry name" value="Znf_NHR/GATA"/>
</dbReference>
<feature type="region of interest" description="Disordered" evidence="9">
    <location>
        <begin position="1"/>
        <end position="28"/>
    </location>
</feature>
<reference evidence="11" key="1">
    <citation type="journal article" date="2020" name="Fungal Divers.">
        <title>Resolving the Mortierellaceae phylogeny through synthesis of multi-gene phylogenetics and phylogenomics.</title>
        <authorList>
            <person name="Vandepol N."/>
            <person name="Liber J."/>
            <person name="Desiro A."/>
            <person name="Na H."/>
            <person name="Kennedy M."/>
            <person name="Barry K."/>
            <person name="Grigoriev I.V."/>
            <person name="Miller A.N."/>
            <person name="O'Donnell K."/>
            <person name="Stajich J.E."/>
            <person name="Bonito G."/>
        </authorList>
    </citation>
    <scope>NUCLEOTIDE SEQUENCE</scope>
    <source>
        <strain evidence="11">MES-2147</strain>
    </source>
</reference>